<name>A0A3V7NGT9_SALET</name>
<reference evidence="1" key="1">
    <citation type="journal article" date="2018" name="Genome Biol.">
        <title>SKESA: strategic k-mer extension for scrupulous assemblies.</title>
        <authorList>
            <person name="Souvorov A."/>
            <person name="Agarwala R."/>
            <person name="Lipman D.J."/>
        </authorList>
    </citation>
    <scope>NUCLEOTIDE SEQUENCE</scope>
    <source>
        <strain evidence="1">12-0352</strain>
    </source>
</reference>
<protein>
    <submittedName>
        <fullName evidence="1">Uncharacterized protein</fullName>
    </submittedName>
</protein>
<organism evidence="1">
    <name type="scientific">Salmonella enterica subsp. enterica serovar Cerro</name>
    <dbReference type="NCBI Taxonomy" id="340188"/>
    <lineage>
        <taxon>Bacteria</taxon>
        <taxon>Pseudomonadati</taxon>
        <taxon>Pseudomonadota</taxon>
        <taxon>Gammaproteobacteria</taxon>
        <taxon>Enterobacterales</taxon>
        <taxon>Enterobacteriaceae</taxon>
        <taxon>Salmonella</taxon>
    </lineage>
</organism>
<accession>A0A3V7NGT9</accession>
<evidence type="ECO:0000313" key="1">
    <source>
        <dbReference type="EMBL" id="HAE8897890.1"/>
    </source>
</evidence>
<comment type="caution">
    <text evidence="1">The sequence shown here is derived from an EMBL/GenBank/DDBJ whole genome shotgun (WGS) entry which is preliminary data.</text>
</comment>
<reference evidence="1" key="2">
    <citation type="submission" date="2018-07" db="EMBL/GenBank/DDBJ databases">
        <authorList>
            <consortium name="NCBI Pathogen Detection Project"/>
        </authorList>
    </citation>
    <scope>NUCLEOTIDE SEQUENCE</scope>
    <source>
        <strain evidence="1">12-0352</strain>
    </source>
</reference>
<sequence>MCPYRDLLCPKTTIKAAIPRKTCIPLSCLVMCVVMNFKVVTLKISGFRKIWSVALQIVLIDISDQ</sequence>
<dbReference type="AlphaFoldDB" id="A0A3V7NGT9"/>
<gene>
    <name evidence="1" type="ORF">G4Y54_004470</name>
</gene>
<proteinExistence type="predicted"/>
<dbReference type="EMBL" id="DAATOQ010000063">
    <property type="protein sequence ID" value="HAE8897890.1"/>
    <property type="molecule type" value="Genomic_DNA"/>
</dbReference>